<dbReference type="InterPro" id="IPR000182">
    <property type="entry name" value="GNAT_dom"/>
</dbReference>
<dbReference type="PANTHER" id="PTHR43792:SF8">
    <property type="entry name" value="[RIBOSOMAL PROTEIN US5]-ALANINE N-ACETYLTRANSFERASE"/>
    <property type="match status" value="1"/>
</dbReference>
<dbReference type="GO" id="GO:0016747">
    <property type="term" value="F:acyltransferase activity, transferring groups other than amino-acyl groups"/>
    <property type="evidence" value="ECO:0007669"/>
    <property type="project" value="InterPro"/>
</dbReference>
<sequence length="180" mass="19676">MPGPVFRRGETVELRTVEEEDAGFLAELVNDPRVRAGTAMATPVSEADEREWIDAVGDDGGVHLLACVDGDPVGIAGVNAPNETWGVAELGYQFAPDAWGNGYATDAARELCAHAFAERRLHKVSAKVYETNPASARVLEKVGFVEEGRHRREAFVDGEHVDVRRFGLLADEWRSEADSR</sequence>
<dbReference type="RefSeq" id="WP_222607262.1">
    <property type="nucleotide sequence ID" value="NZ_CP081958.1"/>
</dbReference>
<gene>
    <name evidence="5" type="ORF">K6T50_14435</name>
</gene>
<reference evidence="5 6" key="1">
    <citation type="journal article" date="2021" name="Int. J. Syst. Evol. Microbiol.">
        <title>Halobaculum halophilum sp. nov. and Halobaculum salinum sp. nov., isolated from salt lake and saline soil.</title>
        <authorList>
            <person name="Cui H.L."/>
            <person name="Shi X.W."/>
            <person name="Yin X.M."/>
            <person name="Yang X.Y."/>
            <person name="Hou J."/>
            <person name="Zhu L."/>
        </authorList>
    </citation>
    <scope>NUCLEOTIDE SEQUENCE [LARGE SCALE GENOMIC DNA]</scope>
    <source>
        <strain evidence="5 6">NBRC 109044</strain>
    </source>
</reference>
<feature type="domain" description="N-acetyltransferase" evidence="4">
    <location>
        <begin position="12"/>
        <end position="168"/>
    </location>
</feature>
<keyword evidence="2" id="KW-0012">Acyltransferase</keyword>
<keyword evidence="1" id="KW-0808">Transferase</keyword>
<dbReference type="SUPFAM" id="SSF55729">
    <property type="entry name" value="Acyl-CoA N-acyltransferases (Nat)"/>
    <property type="match status" value="1"/>
</dbReference>
<evidence type="ECO:0000256" key="1">
    <source>
        <dbReference type="ARBA" id="ARBA00022679"/>
    </source>
</evidence>
<accession>A0A8T8WCH1</accession>
<evidence type="ECO:0000313" key="6">
    <source>
        <dbReference type="Proteomes" id="UP000826254"/>
    </source>
</evidence>
<dbReference type="Pfam" id="PF13302">
    <property type="entry name" value="Acetyltransf_3"/>
    <property type="match status" value="1"/>
</dbReference>
<evidence type="ECO:0000256" key="2">
    <source>
        <dbReference type="ARBA" id="ARBA00023315"/>
    </source>
</evidence>
<proteinExistence type="inferred from homology"/>
<dbReference type="PROSITE" id="PS51186">
    <property type="entry name" value="GNAT"/>
    <property type="match status" value="1"/>
</dbReference>
<keyword evidence="6" id="KW-1185">Reference proteome</keyword>
<dbReference type="AlphaFoldDB" id="A0A8T8WCH1"/>
<dbReference type="EMBL" id="CP081958">
    <property type="protein sequence ID" value="QZP37453.1"/>
    <property type="molecule type" value="Genomic_DNA"/>
</dbReference>
<name>A0A8T8WCH1_9EURY</name>
<protein>
    <submittedName>
        <fullName evidence="5">GNAT family N-acetyltransferase</fullName>
    </submittedName>
</protein>
<dbReference type="KEGG" id="hmp:K6T50_14435"/>
<dbReference type="Gene3D" id="3.40.630.30">
    <property type="match status" value="1"/>
</dbReference>
<dbReference type="Proteomes" id="UP000826254">
    <property type="component" value="Chromosome"/>
</dbReference>
<evidence type="ECO:0000313" key="5">
    <source>
        <dbReference type="EMBL" id="QZP37453.1"/>
    </source>
</evidence>
<dbReference type="InterPro" id="IPR051531">
    <property type="entry name" value="N-acetyltransferase"/>
</dbReference>
<organism evidence="5 6">
    <name type="scientific">Halobaculum magnesiiphilum</name>
    <dbReference type="NCBI Taxonomy" id="1017351"/>
    <lineage>
        <taxon>Archaea</taxon>
        <taxon>Methanobacteriati</taxon>
        <taxon>Methanobacteriota</taxon>
        <taxon>Stenosarchaea group</taxon>
        <taxon>Halobacteria</taxon>
        <taxon>Halobacteriales</taxon>
        <taxon>Haloferacaceae</taxon>
        <taxon>Halobaculum</taxon>
    </lineage>
</organism>
<evidence type="ECO:0000259" key="4">
    <source>
        <dbReference type="PROSITE" id="PS51186"/>
    </source>
</evidence>
<dbReference type="PANTHER" id="PTHR43792">
    <property type="entry name" value="GNAT FAMILY, PUTATIVE (AFU_ORTHOLOGUE AFUA_3G00765)-RELATED-RELATED"/>
    <property type="match status" value="1"/>
</dbReference>
<comment type="similarity">
    <text evidence="3">Belongs to the acetyltransferase family. RimJ subfamily.</text>
</comment>
<dbReference type="InterPro" id="IPR016181">
    <property type="entry name" value="Acyl_CoA_acyltransferase"/>
</dbReference>
<evidence type="ECO:0000256" key="3">
    <source>
        <dbReference type="ARBA" id="ARBA00038502"/>
    </source>
</evidence>
<dbReference type="GeneID" id="67179363"/>